<evidence type="ECO:0000313" key="3">
    <source>
        <dbReference type="Proteomes" id="UP000663929"/>
    </source>
</evidence>
<reference evidence="2" key="1">
    <citation type="submission" date="2021-03" db="EMBL/GenBank/DDBJ databases">
        <title>Acanthopleuribacteraceae sp. M133.</title>
        <authorList>
            <person name="Wang G."/>
        </authorList>
    </citation>
    <scope>NUCLEOTIDE SEQUENCE</scope>
    <source>
        <strain evidence="2">M133</strain>
    </source>
</reference>
<evidence type="ECO:0000259" key="1">
    <source>
        <dbReference type="Pfam" id="PF01345"/>
    </source>
</evidence>
<dbReference type="InterPro" id="IPR018247">
    <property type="entry name" value="EF_Hand_1_Ca_BS"/>
</dbReference>
<dbReference type="InterPro" id="IPR001434">
    <property type="entry name" value="OmcB-like_DUF11"/>
</dbReference>
<dbReference type="InterPro" id="IPR051172">
    <property type="entry name" value="Chlamydia_OmcB"/>
</dbReference>
<organism evidence="2 3">
    <name type="scientific">Sulfidibacter corallicola</name>
    <dbReference type="NCBI Taxonomy" id="2818388"/>
    <lineage>
        <taxon>Bacteria</taxon>
        <taxon>Pseudomonadati</taxon>
        <taxon>Acidobacteriota</taxon>
        <taxon>Holophagae</taxon>
        <taxon>Acanthopleuribacterales</taxon>
        <taxon>Acanthopleuribacteraceae</taxon>
        <taxon>Sulfidibacter</taxon>
    </lineage>
</organism>
<accession>A0A8A4TMW7</accession>
<dbReference type="AlphaFoldDB" id="A0A8A4TMW7"/>
<feature type="domain" description="DUF11" evidence="1">
    <location>
        <begin position="649"/>
        <end position="732"/>
    </location>
</feature>
<dbReference type="EMBL" id="CP071793">
    <property type="protein sequence ID" value="QTD50442.1"/>
    <property type="molecule type" value="Genomic_DNA"/>
</dbReference>
<dbReference type="KEGG" id="scor:J3U87_33075"/>
<dbReference type="PANTHER" id="PTHR34819">
    <property type="entry name" value="LARGE CYSTEINE-RICH PERIPLASMIC PROTEIN OMCB"/>
    <property type="match status" value="1"/>
</dbReference>
<dbReference type="RefSeq" id="WP_237380142.1">
    <property type="nucleotide sequence ID" value="NZ_CP071793.1"/>
</dbReference>
<gene>
    <name evidence="2" type="ORF">J3U87_33075</name>
</gene>
<dbReference type="Pfam" id="PF01345">
    <property type="entry name" value="DUF11"/>
    <property type="match status" value="3"/>
</dbReference>
<protein>
    <submittedName>
        <fullName evidence="2">DUF11 domain-containing protein</fullName>
    </submittedName>
</protein>
<sequence length="1197" mass="126167">MTRVFTRNLIFIICVWVGFGSFGLLAQVDLAISVSPSPARVGEMLDLEFTVVNGGAFDRQDLTLVFDHPQGLESISESLIDGDCPSTTCEPGEQMSFQISSLPAGEGITFSVPMRAADSADGTQITLEAEVLDDETVQATATATLNVADRFLELALTENRDPVAPGGTIDYTLTYGLVDTSLGAAGVVLDFEIPEGTQVLSADGGQQTVGHVTWQLGNLNPGQSGERLVRLQIDEGQGLGTILTARASLEDGGGGAVTYTADTRVAAATPLQVVVTASPDPVRPGETLDLELTATNTGDTAVSGVSLVLEIPSHFASLAESLFDGDCHSTTCETRERAIFAIGELAAGEGVQFSIPARVDSDTDDGSVTLFEVELHANNGVQMETGAAIRVQNDRVLELALVEDRDPVQPGEVFTYSLTYGILETSAGSPDTVLTLYPPPEVSVLSTPEGATLDGNRVSFDLGNLNLGSSGQLDVLVQVDQGTPAGQSLMAVAELVNGDGDHNEVRIETASRVRERFPLALGIVASPDPIRRGETMDLEITVTNNDDRERTGITVTLEVPDHIASLSESLFDGDCHSTTCETRERATFSVGTLPAGKGFTYSVPMRIVDTALNGTVTTFEAELVDSTGVQRESATSLRVDQRRTLEMALVADRDPAAPGDRITYTVTYGLLSSGNGVAGNTLTLAIPEGTQFVSASHGGRFNEGRVTWTPGTMNPGDSAEVRATVEVNDEVTLGSQLWAQAELSGPNSVPPQLRHETLTRVEPVLPLELRLTASPDPLAPNEYADVLLTVTNTGAFDRSGLVASLTWPDHLASLSENHFAGDCASTSCETRERALFDIGTLPAGEGVVFSLPPQIADGTLDGTVLTLDAEVGDTSGDLRRTGANVAVKSDRALDIGLVSMGDPVQAGTMLTYQLRFGSFQNADPLAGGSIEFDLPDGTELVEAVNGAMGCNQVTWQSCDLDPGDTSAHLVTVAVAPDLPLGTLLEASVSVGEATDPFSQVRARAVTRVGEVAPLQLTLDAVPDRVDPGDLLSLSFSVTNTTAFNRSGVLAWIEYPPQLASIAESQTGGDCISTTCEVPERVFYDLDVLQGGETQQFDFDPTVLETVTPGTILHINLFVEDSTGFKAASNHLVQIGGDAIACDPPDDSGIDMDDFRGALSDWLRTGAPNFVFADHDGSGNVDVLDYTALADELPPICP</sequence>
<name>A0A8A4TMW7_SULCO</name>
<keyword evidence="3" id="KW-1185">Reference proteome</keyword>
<feature type="domain" description="DUF11" evidence="1">
    <location>
        <begin position="522"/>
        <end position="621"/>
    </location>
</feature>
<dbReference type="Proteomes" id="UP000663929">
    <property type="component" value="Chromosome"/>
</dbReference>
<dbReference type="PROSITE" id="PS00018">
    <property type="entry name" value="EF_HAND_1"/>
    <property type="match status" value="1"/>
</dbReference>
<evidence type="ECO:0000313" key="2">
    <source>
        <dbReference type="EMBL" id="QTD50442.1"/>
    </source>
</evidence>
<feature type="domain" description="DUF11" evidence="1">
    <location>
        <begin position="271"/>
        <end position="363"/>
    </location>
</feature>
<proteinExistence type="predicted"/>